<organism evidence="2 3">
    <name type="scientific">Geomesophilobacter sediminis</name>
    <dbReference type="NCBI Taxonomy" id="2798584"/>
    <lineage>
        <taxon>Bacteria</taxon>
        <taxon>Pseudomonadati</taxon>
        <taxon>Thermodesulfobacteriota</taxon>
        <taxon>Desulfuromonadia</taxon>
        <taxon>Geobacterales</taxon>
        <taxon>Geobacteraceae</taxon>
        <taxon>Geomesophilobacter</taxon>
    </lineage>
</organism>
<dbReference type="EMBL" id="JAEMHM010000011">
    <property type="protein sequence ID" value="MBJ6725983.1"/>
    <property type="molecule type" value="Genomic_DNA"/>
</dbReference>
<accession>A0A8J7J4T0</accession>
<proteinExistence type="predicted"/>
<protein>
    <submittedName>
        <fullName evidence="2">Permease</fullName>
    </submittedName>
</protein>
<keyword evidence="3" id="KW-1185">Reference proteome</keyword>
<name>A0A8J7J4T0_9BACT</name>
<evidence type="ECO:0000256" key="1">
    <source>
        <dbReference type="SAM" id="Phobius"/>
    </source>
</evidence>
<feature type="transmembrane region" description="Helical" evidence="1">
    <location>
        <begin position="293"/>
        <end position="316"/>
    </location>
</feature>
<feature type="transmembrane region" description="Helical" evidence="1">
    <location>
        <begin position="58"/>
        <end position="79"/>
    </location>
</feature>
<evidence type="ECO:0000313" key="2">
    <source>
        <dbReference type="EMBL" id="MBJ6725983.1"/>
    </source>
</evidence>
<feature type="transmembrane region" description="Helical" evidence="1">
    <location>
        <begin position="336"/>
        <end position="355"/>
    </location>
</feature>
<keyword evidence="1" id="KW-1133">Transmembrane helix</keyword>
<feature type="transmembrane region" description="Helical" evidence="1">
    <location>
        <begin position="6"/>
        <end position="25"/>
    </location>
</feature>
<feature type="transmembrane region" description="Helical" evidence="1">
    <location>
        <begin position="32"/>
        <end position="52"/>
    </location>
</feature>
<comment type="caution">
    <text evidence="2">The sequence shown here is derived from an EMBL/GenBank/DDBJ whole genome shotgun (WGS) entry which is preliminary data.</text>
</comment>
<sequence>MPFAIDTGTLIGLIGLAPLILYVVLVFRNVDILPATAICVMVGALLSGQNLITLGQSFANAMGSFLALVGLIIMLGRGLGEVLEATKVSHTIVHRIIYGIGVDTEKKAMLGIMAACLVIVGLLGTLAGGNAIIAPIVLPIAAAVGLSRSTVGVLFQAVGEEALILGPFTPPVITLIGLTKIGYGTMLLYVSGPVALITLCVTWVMVQRIQRQTRDTERYELPEEMERFVPTARSRRATVVFTLCFVAAVVYGILGQAPTPFVIVIMLGLSLVTGLTGGLSFETILKLVVKGMAGNVGLFFLFLLLDPFIVFVQQAGGFAALSKLIRPLMEIGGKPAIVITGGFLGAFGISGATVATMKLLHEMFGSLLARYGVAMISWSLALVVATRVNNFVFPGANMMSSLGFAASKDLKSMLRNGWVVACCQLTFLIVYSICFA</sequence>
<feature type="transmembrane region" description="Helical" evidence="1">
    <location>
        <begin position="260"/>
        <end position="281"/>
    </location>
</feature>
<keyword evidence="1" id="KW-0812">Transmembrane</keyword>
<feature type="transmembrane region" description="Helical" evidence="1">
    <location>
        <begin position="187"/>
        <end position="206"/>
    </location>
</feature>
<feature type="transmembrane region" description="Helical" evidence="1">
    <location>
        <begin position="237"/>
        <end position="254"/>
    </location>
</feature>
<keyword evidence="1" id="KW-0472">Membrane</keyword>
<dbReference type="RefSeq" id="WP_199384871.1">
    <property type="nucleotide sequence ID" value="NZ_JAEMHM010000011.1"/>
</dbReference>
<dbReference type="AlphaFoldDB" id="A0A8J7J4T0"/>
<dbReference type="Proteomes" id="UP000636888">
    <property type="component" value="Unassembled WGS sequence"/>
</dbReference>
<feature type="transmembrane region" description="Helical" evidence="1">
    <location>
        <begin position="417"/>
        <end position="435"/>
    </location>
</feature>
<reference evidence="2" key="1">
    <citation type="submission" date="2020-12" db="EMBL/GenBank/DDBJ databases">
        <title>Geomonas sp. Red875, isolated from river sediment.</title>
        <authorList>
            <person name="Xu Z."/>
            <person name="Zhang Z."/>
            <person name="Masuda Y."/>
            <person name="Itoh H."/>
            <person name="Senoo K."/>
        </authorList>
    </citation>
    <scope>NUCLEOTIDE SEQUENCE</scope>
    <source>
        <strain evidence="2">Red875</strain>
    </source>
</reference>
<evidence type="ECO:0000313" key="3">
    <source>
        <dbReference type="Proteomes" id="UP000636888"/>
    </source>
</evidence>
<gene>
    <name evidence="2" type="ORF">JFN93_14795</name>
</gene>
<feature type="transmembrane region" description="Helical" evidence="1">
    <location>
        <begin position="367"/>
        <end position="388"/>
    </location>
</feature>